<dbReference type="PANTHER" id="PTHR30401">
    <property type="entry name" value="TRNA 2-SELENOURIDINE SYNTHASE"/>
    <property type="match status" value="1"/>
</dbReference>
<dbReference type="PROSITE" id="PS50206">
    <property type="entry name" value="RHODANESE_3"/>
    <property type="match status" value="1"/>
</dbReference>
<dbReference type="OrthoDB" id="9808735at2"/>
<dbReference type="RefSeq" id="WP_111373741.1">
    <property type="nucleotide sequence ID" value="NZ_CP029480.1"/>
</dbReference>
<dbReference type="PROSITE" id="PS00383">
    <property type="entry name" value="TYR_PHOSPHATASE_1"/>
    <property type="match status" value="1"/>
</dbReference>
<evidence type="ECO:0000259" key="2">
    <source>
        <dbReference type="PROSITE" id="PS50206"/>
    </source>
</evidence>
<dbReference type="GO" id="GO:0043828">
    <property type="term" value="F:tRNA 2-selenouridine synthase activity"/>
    <property type="evidence" value="ECO:0007669"/>
    <property type="project" value="InterPro"/>
</dbReference>
<dbReference type="GO" id="GO:0002098">
    <property type="term" value="P:tRNA wobble uridine modification"/>
    <property type="evidence" value="ECO:0007669"/>
    <property type="project" value="InterPro"/>
</dbReference>
<organism evidence="3 4">
    <name type="scientific">Arcticibacterium luteifluviistationis</name>
    <dbReference type="NCBI Taxonomy" id="1784714"/>
    <lineage>
        <taxon>Bacteria</taxon>
        <taxon>Pseudomonadati</taxon>
        <taxon>Bacteroidota</taxon>
        <taxon>Cytophagia</taxon>
        <taxon>Cytophagales</taxon>
        <taxon>Leadbetterellaceae</taxon>
        <taxon>Arcticibacterium</taxon>
    </lineage>
</organism>
<sequence>MAVQKLNISDFLEKAKTLPVLDVRSPSEFSHAHITGALSLPLFTDEQRKVVGTAYKKESREKAIKIGLDYFGPTMRSMVESVEKITKDAPQEVLVHCWRGGMRSGAVAWLLDLYGFKVYSLIGGYKEYRRWINKQFEKKRTYKIIGGYTGSAKTLLLHQLKEEGHAIIDLEGLANHRGSSLGGIGQKPQPSQEMFENLLGRALAKLEEAEFIFIEDESQRIGNAQIPLPVWQQMKNSTVYFLEVPFEKRLAFLCIEYGELPSDELTEAILRIQKRLGGLETKNAITFLESNDISACFGILLRYYDKWYLKGSLNKKSIVKIVAKSIEVEENSALLMKEIWKKK</sequence>
<proteinExistence type="predicted"/>
<dbReference type="InterPro" id="IPR017582">
    <property type="entry name" value="SelU"/>
</dbReference>
<dbReference type="InterPro" id="IPR036873">
    <property type="entry name" value="Rhodanese-like_dom_sf"/>
</dbReference>
<accession>A0A2Z4GH72</accession>
<gene>
    <name evidence="3" type="ORF">DJ013_20235</name>
</gene>
<dbReference type="Pfam" id="PF00581">
    <property type="entry name" value="Rhodanese"/>
    <property type="match status" value="1"/>
</dbReference>
<dbReference type="EMBL" id="CP029480">
    <property type="protein sequence ID" value="AWW00375.1"/>
    <property type="molecule type" value="Genomic_DNA"/>
</dbReference>
<keyword evidence="1" id="KW-0711">Selenium</keyword>
<name>A0A2Z4GH72_9BACT</name>
<dbReference type="PANTHER" id="PTHR30401:SF0">
    <property type="entry name" value="TRNA 2-SELENOURIDINE SYNTHASE"/>
    <property type="match status" value="1"/>
</dbReference>
<dbReference type="NCBIfam" id="NF008750">
    <property type="entry name" value="PRK11784.1-2"/>
    <property type="match status" value="1"/>
</dbReference>
<protein>
    <submittedName>
        <fullName evidence="3">tRNA 2-selenouridine(34) synthase MnmH</fullName>
    </submittedName>
</protein>
<dbReference type="NCBIfam" id="TIGR03167">
    <property type="entry name" value="tRNA_sel_U_synt"/>
    <property type="match status" value="1"/>
</dbReference>
<dbReference type="Gene3D" id="3.40.250.10">
    <property type="entry name" value="Rhodanese-like domain"/>
    <property type="match status" value="1"/>
</dbReference>
<dbReference type="InterPro" id="IPR001763">
    <property type="entry name" value="Rhodanese-like_dom"/>
</dbReference>
<evidence type="ECO:0000256" key="1">
    <source>
        <dbReference type="ARBA" id="ARBA00023266"/>
    </source>
</evidence>
<dbReference type="AlphaFoldDB" id="A0A2Z4GH72"/>
<evidence type="ECO:0000313" key="3">
    <source>
        <dbReference type="EMBL" id="AWW00375.1"/>
    </source>
</evidence>
<dbReference type="SUPFAM" id="SSF52821">
    <property type="entry name" value="Rhodanese/Cell cycle control phosphatase"/>
    <property type="match status" value="1"/>
</dbReference>
<dbReference type="InterPro" id="IPR058840">
    <property type="entry name" value="AAA_SelU"/>
</dbReference>
<dbReference type="InterPro" id="IPR016130">
    <property type="entry name" value="Tyr_Pase_AS"/>
</dbReference>
<evidence type="ECO:0000313" key="4">
    <source>
        <dbReference type="Proteomes" id="UP000249873"/>
    </source>
</evidence>
<reference evidence="3 4" key="1">
    <citation type="submission" date="2018-05" db="EMBL/GenBank/DDBJ databases">
        <title>Complete genome sequence of Arcticibacterium luteifluviistationis SM1504T, a cytophagaceae bacterium isolated from Arctic surface seawater.</title>
        <authorList>
            <person name="Li Y."/>
            <person name="Qin Q.-L."/>
        </authorList>
    </citation>
    <scope>NUCLEOTIDE SEQUENCE [LARGE SCALE GENOMIC DNA]</scope>
    <source>
        <strain evidence="3 4">SM1504</strain>
    </source>
</reference>
<dbReference type="SMART" id="SM00450">
    <property type="entry name" value="RHOD"/>
    <property type="match status" value="1"/>
</dbReference>
<dbReference type="KEGG" id="als:DJ013_20235"/>
<dbReference type="Pfam" id="PF26341">
    <property type="entry name" value="AAA_SelU"/>
    <property type="match status" value="1"/>
</dbReference>
<dbReference type="Proteomes" id="UP000249873">
    <property type="component" value="Chromosome"/>
</dbReference>
<feature type="domain" description="Rhodanese" evidence="2">
    <location>
        <begin position="14"/>
        <end position="134"/>
    </location>
</feature>
<keyword evidence="4" id="KW-1185">Reference proteome</keyword>